<keyword evidence="4" id="KW-1185">Reference proteome</keyword>
<dbReference type="PRINTS" id="PR00080">
    <property type="entry name" value="SDRFAMILY"/>
</dbReference>
<dbReference type="EMBL" id="SRLE01000007">
    <property type="protein sequence ID" value="TGD73495.1"/>
    <property type="molecule type" value="Genomic_DNA"/>
</dbReference>
<dbReference type="PROSITE" id="PS00061">
    <property type="entry name" value="ADH_SHORT"/>
    <property type="match status" value="1"/>
</dbReference>
<dbReference type="Proteomes" id="UP000298050">
    <property type="component" value="Unassembled WGS sequence"/>
</dbReference>
<dbReference type="AlphaFoldDB" id="A0A4Z0M2H8"/>
<dbReference type="PANTHER" id="PTHR43669">
    <property type="entry name" value="5-KETO-D-GLUCONATE 5-REDUCTASE"/>
    <property type="match status" value="1"/>
</dbReference>
<protein>
    <submittedName>
        <fullName evidence="3">SDR family oxidoreductase</fullName>
    </submittedName>
</protein>
<comment type="similarity">
    <text evidence="1">Belongs to the short-chain dehydrogenases/reductases (SDR) family.</text>
</comment>
<comment type="caution">
    <text evidence="3">The sequence shown here is derived from an EMBL/GenBank/DDBJ whole genome shotgun (WGS) entry which is preliminary data.</text>
</comment>
<dbReference type="GO" id="GO:0016491">
    <property type="term" value="F:oxidoreductase activity"/>
    <property type="evidence" value="ECO:0007669"/>
    <property type="project" value="UniProtKB-KW"/>
</dbReference>
<dbReference type="InterPro" id="IPR020904">
    <property type="entry name" value="Sc_DH/Rdtase_CS"/>
</dbReference>
<evidence type="ECO:0000313" key="3">
    <source>
        <dbReference type="EMBL" id="TGD73495.1"/>
    </source>
</evidence>
<dbReference type="RefSeq" id="WP_135443710.1">
    <property type="nucleotide sequence ID" value="NZ_SRLE01000007.1"/>
</dbReference>
<dbReference type="SUPFAM" id="SSF51735">
    <property type="entry name" value="NAD(P)-binding Rossmann-fold domains"/>
    <property type="match status" value="1"/>
</dbReference>
<keyword evidence="2" id="KW-0560">Oxidoreductase</keyword>
<dbReference type="PANTHER" id="PTHR43669:SF14">
    <property type="entry name" value="OXIDOREDUCTASE"/>
    <property type="match status" value="1"/>
</dbReference>
<dbReference type="Pfam" id="PF13561">
    <property type="entry name" value="adh_short_C2"/>
    <property type="match status" value="1"/>
</dbReference>
<gene>
    <name evidence="3" type="ORF">E4634_10720</name>
</gene>
<proteinExistence type="inferred from homology"/>
<dbReference type="OrthoDB" id="8665216at2"/>
<dbReference type="CDD" id="cd05233">
    <property type="entry name" value="SDR_c"/>
    <property type="match status" value="1"/>
</dbReference>
<evidence type="ECO:0000313" key="4">
    <source>
        <dbReference type="Proteomes" id="UP000298050"/>
    </source>
</evidence>
<dbReference type="PRINTS" id="PR00081">
    <property type="entry name" value="GDHRDH"/>
</dbReference>
<organism evidence="3 4">
    <name type="scientific">Mangrovimicrobium sediminis</name>
    <dbReference type="NCBI Taxonomy" id="2562682"/>
    <lineage>
        <taxon>Bacteria</taxon>
        <taxon>Pseudomonadati</taxon>
        <taxon>Pseudomonadota</taxon>
        <taxon>Gammaproteobacteria</taxon>
        <taxon>Cellvibrionales</taxon>
        <taxon>Halieaceae</taxon>
        <taxon>Mangrovimicrobium</taxon>
    </lineage>
</organism>
<accession>A0A4Z0M2H8</accession>
<evidence type="ECO:0000256" key="2">
    <source>
        <dbReference type="ARBA" id="ARBA00023002"/>
    </source>
</evidence>
<evidence type="ECO:0000256" key="1">
    <source>
        <dbReference type="ARBA" id="ARBA00006484"/>
    </source>
</evidence>
<dbReference type="InterPro" id="IPR036291">
    <property type="entry name" value="NAD(P)-bd_dom_sf"/>
</dbReference>
<reference evidence="3 4" key="1">
    <citation type="submission" date="2019-04" db="EMBL/GenBank/DDBJ databases">
        <title>Taxonomy of novel Haliea sp. from mangrove soil of West Coast of India.</title>
        <authorList>
            <person name="Verma A."/>
            <person name="Kumar P."/>
            <person name="Krishnamurthi S."/>
        </authorList>
    </citation>
    <scope>NUCLEOTIDE SEQUENCE [LARGE SCALE GENOMIC DNA]</scope>
    <source>
        <strain evidence="3 4">SAOS-164</strain>
    </source>
</reference>
<name>A0A4Z0M2H8_9GAMM</name>
<dbReference type="NCBIfam" id="NF005853">
    <property type="entry name" value="PRK07774.1"/>
    <property type="match status" value="1"/>
</dbReference>
<dbReference type="Gene3D" id="3.40.50.720">
    <property type="entry name" value="NAD(P)-binding Rossmann-like Domain"/>
    <property type="match status" value="1"/>
</dbReference>
<sequence>MSFSLQQFQLHDKVAVVTGAGGRGNSIGRAYAMGLAAAGAAVVVADLNAGGAQAVAGEIEQAGGRAIALEVDITKPESTRAMAAQAKAAFGGVDILVNNAALMVELGSASAADIPIEEWNRIMDVNVTGALNCVQAIVPLMRERGGGKIVNQTSGGAFPAQSIYGISKLALVGLTTTLARQLGPQNINVNAIAPGNTTSDAGRQLTPDDSPFIKFLEASVAMRVRGAPDELVGALLLLCSSAGDWITGQVMHVDGGWVLRP</sequence>
<dbReference type="InterPro" id="IPR002347">
    <property type="entry name" value="SDR_fam"/>
</dbReference>
<dbReference type="FunFam" id="3.40.50.720:FF:000084">
    <property type="entry name" value="Short-chain dehydrogenase reductase"/>
    <property type="match status" value="1"/>
</dbReference>